<organism evidence="1">
    <name type="scientific">Harvfovirus sp</name>
    <dbReference type="NCBI Taxonomy" id="2487768"/>
    <lineage>
        <taxon>Viruses</taxon>
        <taxon>Varidnaviria</taxon>
        <taxon>Bamfordvirae</taxon>
        <taxon>Nucleocytoviricota</taxon>
        <taxon>Megaviricetes</taxon>
        <taxon>Imitervirales</taxon>
        <taxon>Mimiviridae</taxon>
        <taxon>Klosneuvirinae</taxon>
    </lineage>
</organism>
<accession>A0A3G5A201</accession>
<proteinExistence type="predicted"/>
<protein>
    <submittedName>
        <fullName evidence="1">Uncharacterized protein</fullName>
    </submittedName>
</protein>
<gene>
    <name evidence="1" type="ORF">Harvfovirus21_19</name>
</gene>
<name>A0A3G5A201_9VIRU</name>
<dbReference type="EMBL" id="MK072263">
    <property type="protein sequence ID" value="AYV81222.1"/>
    <property type="molecule type" value="Genomic_DNA"/>
</dbReference>
<sequence>MDEIKPTVPPALTATDDDKFRIMRQLRHCILYERLLLEKTYLMHGSGPPDRAAVRLIKLDDTIRDIDLDFNDGETKLEAHAVSTLAKQNPHKAASLDVRLKFSYIINTILTEWAKGIVLRDRLQKMYIEVNDNFLTYKIVTCAREHDKPPPKFDSWTIEFSPKFLLDLKNSALSGYLLKKPKEKTLKQIRKQFRKQK</sequence>
<evidence type="ECO:0000313" key="1">
    <source>
        <dbReference type="EMBL" id="AYV81222.1"/>
    </source>
</evidence>
<reference evidence="1" key="1">
    <citation type="submission" date="2018-10" db="EMBL/GenBank/DDBJ databases">
        <title>Hidden diversity of soil giant viruses.</title>
        <authorList>
            <person name="Schulz F."/>
            <person name="Alteio L."/>
            <person name="Goudeau D."/>
            <person name="Ryan E.M."/>
            <person name="Malmstrom R.R."/>
            <person name="Blanchard J."/>
            <person name="Woyke T."/>
        </authorList>
    </citation>
    <scope>NUCLEOTIDE SEQUENCE</scope>
    <source>
        <strain evidence="1">HAV1</strain>
    </source>
</reference>